<name>A0ABN8LMD9_9CNID</name>
<keyword evidence="3" id="KW-1185">Reference proteome</keyword>
<reference evidence="2 3" key="1">
    <citation type="submission" date="2022-05" db="EMBL/GenBank/DDBJ databases">
        <authorList>
            <consortium name="Genoscope - CEA"/>
            <person name="William W."/>
        </authorList>
    </citation>
    <scope>NUCLEOTIDE SEQUENCE [LARGE SCALE GENOMIC DNA]</scope>
</reference>
<organism evidence="2 3">
    <name type="scientific">Porites evermanni</name>
    <dbReference type="NCBI Taxonomy" id="104178"/>
    <lineage>
        <taxon>Eukaryota</taxon>
        <taxon>Metazoa</taxon>
        <taxon>Cnidaria</taxon>
        <taxon>Anthozoa</taxon>
        <taxon>Hexacorallia</taxon>
        <taxon>Scleractinia</taxon>
        <taxon>Fungiina</taxon>
        <taxon>Poritidae</taxon>
        <taxon>Porites</taxon>
    </lineage>
</organism>
<dbReference type="EMBL" id="CALNXI010000049">
    <property type="protein sequence ID" value="CAH3016834.1"/>
    <property type="molecule type" value="Genomic_DNA"/>
</dbReference>
<protein>
    <submittedName>
        <fullName evidence="2">Uncharacterized protein</fullName>
    </submittedName>
</protein>
<evidence type="ECO:0000313" key="2">
    <source>
        <dbReference type="EMBL" id="CAH3016834.1"/>
    </source>
</evidence>
<dbReference type="Proteomes" id="UP001159427">
    <property type="component" value="Unassembled WGS sequence"/>
</dbReference>
<evidence type="ECO:0000313" key="3">
    <source>
        <dbReference type="Proteomes" id="UP001159427"/>
    </source>
</evidence>
<evidence type="ECO:0000256" key="1">
    <source>
        <dbReference type="SAM" id="MobiDB-lite"/>
    </source>
</evidence>
<accession>A0ABN8LMD9</accession>
<feature type="region of interest" description="Disordered" evidence="1">
    <location>
        <begin position="70"/>
        <end position="95"/>
    </location>
</feature>
<comment type="caution">
    <text evidence="2">The sequence shown here is derived from an EMBL/GenBank/DDBJ whole genome shotgun (WGS) entry which is preliminary data.</text>
</comment>
<proteinExistence type="predicted"/>
<gene>
    <name evidence="2" type="ORF">PEVE_00033113</name>
</gene>
<sequence>MMTRQARDGVLGLSTALNRSYIYLQLLRLGEQLAKRSLAIRNWPCEDQTKKIKGDQLLFVGRCALVTTFSDHKPSSPGRFPRPTSKARKKRPGDEVVEHRYNEPLCNEVLGVTNAFLYPSESKTCEKEP</sequence>